<feature type="coiled-coil region" evidence="3">
    <location>
        <begin position="102"/>
        <end position="166"/>
    </location>
</feature>
<evidence type="ECO:0000313" key="10">
    <source>
        <dbReference type="EMBL" id="AYF03532.1"/>
    </source>
</evidence>
<evidence type="ECO:0000256" key="3">
    <source>
        <dbReference type="SAM" id="Coils"/>
    </source>
</evidence>
<evidence type="ECO:0000259" key="8">
    <source>
        <dbReference type="Pfam" id="PF25967"/>
    </source>
</evidence>
<dbReference type="NCBIfam" id="TIGR01730">
    <property type="entry name" value="RND_mfp"/>
    <property type="match status" value="1"/>
</dbReference>
<geneLocation type="plasmid" evidence="9">
    <name>pTT13-2</name>
</geneLocation>
<comment type="similarity">
    <text evidence="2">Belongs to the membrane fusion protein (MFP) (TC 8.A.1) family.</text>
</comment>
<dbReference type="Gene3D" id="1.10.287.470">
    <property type="entry name" value="Helix hairpin bin"/>
    <property type="match status" value="1"/>
</dbReference>
<dbReference type="Proteomes" id="UP000272010">
    <property type="component" value="Plasmid pYEE2"/>
</dbReference>
<reference evidence="9 11" key="1">
    <citation type="submission" date="2017-10" db="EMBL/GenBank/DDBJ databases">
        <title>Complete genome sequence of Paracoccus yeei TT13 isolated from human skin.</title>
        <authorList>
            <person name="Lee K."/>
            <person name="Lim J.Y."/>
            <person name="Hwang I."/>
        </authorList>
    </citation>
    <scope>NUCLEOTIDE SEQUENCE [LARGE SCALE GENOMIC DNA]</scope>
    <source>
        <strain evidence="9 11">TT13</strain>
        <plasmid evidence="11">Plasmid ptt13-2</plasmid>
        <plasmid evidence="9">pTT13-2</plasmid>
    </source>
</reference>
<dbReference type="GO" id="GO:0030313">
    <property type="term" value="C:cell envelope"/>
    <property type="evidence" value="ECO:0007669"/>
    <property type="project" value="UniProtKB-SubCell"/>
</dbReference>
<accession>A0A2D2C6B6</accession>
<comment type="subcellular location">
    <subcellularLocation>
        <location evidence="1">Cell envelope</location>
    </subcellularLocation>
</comment>
<dbReference type="Pfam" id="PF25944">
    <property type="entry name" value="Beta-barrel_RND"/>
    <property type="match status" value="1"/>
</dbReference>
<protein>
    <submittedName>
        <fullName evidence="10">Efflux RND transporter periplasmic adaptor subunit</fullName>
    </submittedName>
    <submittedName>
        <fullName evidence="9">Efflux transporter periplasmic adaptor subunit</fullName>
    </submittedName>
</protein>
<dbReference type="Pfam" id="PF25967">
    <property type="entry name" value="RND-MFP_C"/>
    <property type="match status" value="1"/>
</dbReference>
<feature type="domain" description="Multidrug resistance protein MdtA-like C-terminal permuted SH3" evidence="8">
    <location>
        <begin position="298"/>
        <end position="356"/>
    </location>
</feature>
<proteinExistence type="inferred from homology"/>
<evidence type="ECO:0000259" key="6">
    <source>
        <dbReference type="Pfam" id="PF25917"/>
    </source>
</evidence>
<geneLocation type="plasmid" evidence="10">
    <name>pYEE2</name>
</geneLocation>
<dbReference type="EMBL" id="CP024424">
    <property type="protein sequence ID" value="ATQ58045.1"/>
    <property type="molecule type" value="Genomic_DNA"/>
</dbReference>
<organism evidence="9 11">
    <name type="scientific">Paracoccus yeei</name>
    <dbReference type="NCBI Taxonomy" id="147645"/>
    <lineage>
        <taxon>Bacteria</taxon>
        <taxon>Pseudomonadati</taxon>
        <taxon>Pseudomonadota</taxon>
        <taxon>Alphaproteobacteria</taxon>
        <taxon>Rhodobacterales</taxon>
        <taxon>Paracoccaceae</taxon>
        <taxon>Paracoccus</taxon>
    </lineage>
</organism>
<reference evidence="10" key="2">
    <citation type="journal article" date="2018" name="Front. Microbiol.">
        <title>Genome Structure of the Opportunistic Pathogen Paracoccus yeei (Alphaproteobacteria) and Identification of Putative Virulence Factors.</title>
        <authorList>
            <person name="Lasek R."/>
            <person name="Szuplewska M."/>
            <person name="Mitura M."/>
            <person name="Decewicz P."/>
            <person name="Chmielowska C."/>
            <person name="Pawlot A."/>
            <person name="Sentkowska D."/>
            <person name="Czarnecki J."/>
            <person name="Bartosik D."/>
        </authorList>
    </citation>
    <scope>NUCLEOTIDE SEQUENCE</scope>
    <source>
        <strain evidence="10">CCUG 32053</strain>
        <plasmid evidence="10">pYEE2</plasmid>
    </source>
</reference>
<feature type="domain" description="Multidrug resistance protein MdtA-like beta-barrel" evidence="7">
    <location>
        <begin position="207"/>
        <end position="295"/>
    </location>
</feature>
<dbReference type="Pfam" id="PF25917">
    <property type="entry name" value="BSH_RND"/>
    <property type="match status" value="1"/>
</dbReference>
<name>A0A2D2C6B6_9RHOB</name>
<evidence type="ECO:0000313" key="12">
    <source>
        <dbReference type="Proteomes" id="UP000272010"/>
    </source>
</evidence>
<dbReference type="Gene3D" id="2.40.30.170">
    <property type="match status" value="1"/>
</dbReference>
<dbReference type="GO" id="GO:0022857">
    <property type="term" value="F:transmembrane transporter activity"/>
    <property type="evidence" value="ECO:0007669"/>
    <property type="project" value="InterPro"/>
</dbReference>
<dbReference type="PANTHER" id="PTHR30158">
    <property type="entry name" value="ACRA/E-RELATED COMPONENT OF DRUG EFFLUX TRANSPORTER"/>
    <property type="match status" value="1"/>
</dbReference>
<evidence type="ECO:0000256" key="4">
    <source>
        <dbReference type="SAM" id="MobiDB-lite"/>
    </source>
</evidence>
<feature type="region of interest" description="Disordered" evidence="4">
    <location>
        <begin position="372"/>
        <end position="400"/>
    </location>
</feature>
<feature type="domain" description="Multidrug resistance protein MdtA-like barrel-sandwich hybrid" evidence="6">
    <location>
        <begin position="62"/>
        <end position="203"/>
    </location>
</feature>
<evidence type="ECO:0000256" key="1">
    <source>
        <dbReference type="ARBA" id="ARBA00004196"/>
    </source>
</evidence>
<gene>
    <name evidence="10" type="ORF">PY32053_03993</name>
    <name evidence="9" type="ORF">PYTT13_19530</name>
</gene>
<dbReference type="InterPro" id="IPR058627">
    <property type="entry name" value="MdtA-like_C"/>
</dbReference>
<geneLocation type="plasmid" evidence="11">
    <name>ptt13-2</name>
</geneLocation>
<keyword evidence="5" id="KW-0732">Signal</keyword>
<dbReference type="InterPro" id="IPR058625">
    <property type="entry name" value="MdtA-like_BSH"/>
</dbReference>
<feature type="signal peptide" evidence="5">
    <location>
        <begin position="1"/>
        <end position="26"/>
    </location>
</feature>
<dbReference type="Proteomes" id="UP000229314">
    <property type="component" value="Plasmid pTT13-2"/>
</dbReference>
<evidence type="ECO:0000313" key="11">
    <source>
        <dbReference type="Proteomes" id="UP000229314"/>
    </source>
</evidence>
<dbReference type="AlphaFoldDB" id="A0A2D2C6B6"/>
<evidence type="ECO:0000259" key="7">
    <source>
        <dbReference type="Pfam" id="PF25944"/>
    </source>
</evidence>
<evidence type="ECO:0000256" key="5">
    <source>
        <dbReference type="SAM" id="SignalP"/>
    </source>
</evidence>
<dbReference type="InterPro" id="IPR006143">
    <property type="entry name" value="RND_pump_MFP"/>
</dbReference>
<geneLocation type="plasmid" evidence="12">
    <name>pyee2</name>
</geneLocation>
<dbReference type="GO" id="GO:0005886">
    <property type="term" value="C:plasma membrane"/>
    <property type="evidence" value="ECO:0007669"/>
    <property type="project" value="TreeGrafter"/>
</dbReference>
<dbReference type="Gene3D" id="2.40.50.100">
    <property type="match status" value="1"/>
</dbReference>
<reference evidence="12" key="3">
    <citation type="submission" date="2018-07" db="EMBL/GenBank/DDBJ databases">
        <title>Genome Structure of the Opportunistic Pathogen Paracoccus yeei (Alphaproteobacteria) and Identification of Putative Virulence Factors.</title>
        <authorList>
            <person name="Lasek R."/>
            <person name="Szuplewska M."/>
            <person name="Mitura M."/>
            <person name="Decewicz P."/>
            <person name="Chmielowska C."/>
            <person name="Pawlot A."/>
            <person name="Sentkowska D."/>
            <person name="Czarnecki J."/>
            <person name="Bartosik D."/>
        </authorList>
    </citation>
    <scope>NUCLEOTIDE SEQUENCE [LARGE SCALE GENOMIC DNA]</scope>
    <source>
        <strain evidence="12">CCUG 32053</strain>
        <plasmid evidence="12">pyee2</plasmid>
    </source>
</reference>
<feature type="compositionally biased region" description="Low complexity" evidence="4">
    <location>
        <begin position="384"/>
        <end position="400"/>
    </location>
</feature>
<dbReference type="GeneID" id="78899843"/>
<dbReference type="EMBL" id="CP031080">
    <property type="protein sequence ID" value="AYF03532.1"/>
    <property type="molecule type" value="Genomic_DNA"/>
</dbReference>
<dbReference type="RefSeq" id="WP_099650422.1">
    <property type="nucleotide sequence ID" value="NZ_CP024424.1"/>
</dbReference>
<dbReference type="SUPFAM" id="SSF111369">
    <property type="entry name" value="HlyD-like secretion proteins"/>
    <property type="match status" value="1"/>
</dbReference>
<evidence type="ECO:0000313" key="9">
    <source>
        <dbReference type="EMBL" id="ATQ58045.1"/>
    </source>
</evidence>
<dbReference type="Gene3D" id="2.40.420.20">
    <property type="match status" value="1"/>
</dbReference>
<sequence>MNRRHLLCLARTGSILAALWASPGQAQQPPAQGARAVGTIVLQSESVPLISTIPGRAVARDAVSIRPRVDGFVTDILYSPGQPIKAGAPMFQIDRTTYQASVEQARANLASAKAAVPQAQAAYDRTRRLQGSAATQSSLEEALATLEQAQAAEMAAEAALRTAEAQLSWTTITSPLDGLPSVSAVSVGDLVTAGQSDALATVTQLDPIDVDMFEPSARLQRIRDRIEAGTIQRADSINAQLTLENGRTYAAKGELVAPGFEVSTSTGAIDFRFRFENPERRILPGMFVRGSIEIGRIQAILVPQMAATRGRDGTLSAWVAEDGKAVRRTLTEEGVHENAWIVTGGLNPGERLIVNGTTGLAQGAEIAPTPVEIDENGVVRDLPPDGTDPAPATPADAGTN</sequence>
<keyword evidence="3" id="KW-0175">Coiled coil</keyword>
<dbReference type="GO" id="GO:0046677">
    <property type="term" value="P:response to antibiotic"/>
    <property type="evidence" value="ECO:0007669"/>
    <property type="project" value="TreeGrafter"/>
</dbReference>
<dbReference type="InterPro" id="IPR058626">
    <property type="entry name" value="MdtA-like_b-barrel"/>
</dbReference>
<feature type="chain" id="PRO_5033757237" evidence="5">
    <location>
        <begin position="27"/>
        <end position="400"/>
    </location>
</feature>
<keyword evidence="9" id="KW-0614">Plasmid</keyword>
<evidence type="ECO:0000256" key="2">
    <source>
        <dbReference type="ARBA" id="ARBA00009477"/>
    </source>
</evidence>